<evidence type="ECO:0000313" key="3">
    <source>
        <dbReference type="Proteomes" id="UP000594638"/>
    </source>
</evidence>
<feature type="compositionally biased region" description="Polar residues" evidence="1">
    <location>
        <begin position="126"/>
        <end position="136"/>
    </location>
</feature>
<evidence type="ECO:0000313" key="2">
    <source>
        <dbReference type="EMBL" id="CAA2979620.1"/>
    </source>
</evidence>
<dbReference type="Gramene" id="OE9A094530T1">
    <property type="protein sequence ID" value="OE9A094530C1"/>
    <property type="gene ID" value="OE9A094530"/>
</dbReference>
<accession>A0A8S0RIR1</accession>
<organism evidence="2 3">
    <name type="scientific">Olea europaea subsp. europaea</name>
    <dbReference type="NCBI Taxonomy" id="158383"/>
    <lineage>
        <taxon>Eukaryota</taxon>
        <taxon>Viridiplantae</taxon>
        <taxon>Streptophyta</taxon>
        <taxon>Embryophyta</taxon>
        <taxon>Tracheophyta</taxon>
        <taxon>Spermatophyta</taxon>
        <taxon>Magnoliopsida</taxon>
        <taxon>eudicotyledons</taxon>
        <taxon>Gunneridae</taxon>
        <taxon>Pentapetalae</taxon>
        <taxon>asterids</taxon>
        <taxon>lamiids</taxon>
        <taxon>Lamiales</taxon>
        <taxon>Oleaceae</taxon>
        <taxon>Oleeae</taxon>
        <taxon>Olea</taxon>
    </lineage>
</organism>
<comment type="caution">
    <text evidence="2">The sequence shown here is derived from an EMBL/GenBank/DDBJ whole genome shotgun (WGS) entry which is preliminary data.</text>
</comment>
<name>A0A8S0RIR1_OLEEU</name>
<feature type="region of interest" description="Disordered" evidence="1">
    <location>
        <begin position="113"/>
        <end position="143"/>
    </location>
</feature>
<dbReference type="Proteomes" id="UP000594638">
    <property type="component" value="Unassembled WGS sequence"/>
</dbReference>
<evidence type="ECO:0000256" key="1">
    <source>
        <dbReference type="SAM" id="MobiDB-lite"/>
    </source>
</evidence>
<protein>
    <submittedName>
        <fullName evidence="2">Uncharacterized protein</fullName>
    </submittedName>
</protein>
<proteinExistence type="predicted"/>
<dbReference type="AlphaFoldDB" id="A0A8S0RIR1"/>
<sequence>MQFGDTVDAITSVPIQSHTPRPRLLMITDGLKGHSSYVEDDDDNDFVDTPPKRKKTLSHFHPPTEEHTAQEYYPTKPEGHDIYTSAQPQAGHTNDEPQHQLTMDVILAKSTEKSEVHSVGEALQQEKGSPRSTPTSGLPIKRAPRPTQILQSPYITGAGKQIKHSDDAIIFDKQANETDVVAFQNWFNRGYKPRNKYVHLMLCALIYEVG</sequence>
<reference evidence="2 3" key="1">
    <citation type="submission" date="2019-12" db="EMBL/GenBank/DDBJ databases">
        <authorList>
            <person name="Alioto T."/>
            <person name="Alioto T."/>
            <person name="Gomez Garrido J."/>
        </authorList>
    </citation>
    <scope>NUCLEOTIDE SEQUENCE [LARGE SCALE GENOMIC DNA]</scope>
</reference>
<dbReference type="EMBL" id="CACTIH010003632">
    <property type="protein sequence ID" value="CAA2979620.1"/>
    <property type="molecule type" value="Genomic_DNA"/>
</dbReference>
<gene>
    <name evidence="2" type="ORF">OLEA9_A094530</name>
</gene>
<keyword evidence="3" id="KW-1185">Reference proteome</keyword>